<dbReference type="Gene3D" id="3.30.10.20">
    <property type="match status" value="1"/>
</dbReference>
<evidence type="ECO:0000313" key="2">
    <source>
        <dbReference type="EMBL" id="MVZ99776.1"/>
    </source>
</evidence>
<dbReference type="InterPro" id="IPR005543">
    <property type="entry name" value="PASTA_dom"/>
</dbReference>
<dbReference type="AlphaFoldDB" id="A0A6I4M6I9"/>
<reference evidence="2" key="1">
    <citation type="submission" date="2019-12" db="EMBL/GenBank/DDBJ databases">
        <title>Actinomadura physcomitrii sp. nov., a novel actinomycete isolated from moss [Physcomitrium sphaericum (Ludw) Fuernr].</title>
        <authorList>
            <person name="Zhuang X."/>
        </authorList>
    </citation>
    <scope>NUCLEOTIDE SEQUENCE [LARGE SCALE GENOMIC DNA]</scope>
    <source>
        <strain evidence="2">LD22</strain>
    </source>
</reference>
<evidence type="ECO:0000313" key="3">
    <source>
        <dbReference type="Proteomes" id="UP000462055"/>
    </source>
</evidence>
<comment type="caution">
    <text evidence="2">The sequence shown here is derived from an EMBL/GenBank/DDBJ whole genome shotgun (WGS) entry which is preliminary data.</text>
</comment>
<proteinExistence type="predicted"/>
<dbReference type="EMBL" id="WBMS02000003">
    <property type="protein sequence ID" value="MVZ99776.1"/>
    <property type="molecule type" value="Genomic_DNA"/>
</dbReference>
<dbReference type="RefSeq" id="WP_151591901.1">
    <property type="nucleotide sequence ID" value="NZ_WBMS02000003.1"/>
</dbReference>
<feature type="domain" description="PASTA" evidence="1">
    <location>
        <begin position="109"/>
        <end position="179"/>
    </location>
</feature>
<organism evidence="2 3">
    <name type="scientific">Actinomadura physcomitrii</name>
    <dbReference type="NCBI Taxonomy" id="2650748"/>
    <lineage>
        <taxon>Bacteria</taxon>
        <taxon>Bacillati</taxon>
        <taxon>Actinomycetota</taxon>
        <taxon>Actinomycetes</taxon>
        <taxon>Streptosporangiales</taxon>
        <taxon>Thermomonosporaceae</taxon>
        <taxon>Actinomadura</taxon>
    </lineage>
</organism>
<protein>
    <recommendedName>
        <fullName evidence="1">PASTA domain-containing protein</fullName>
    </recommendedName>
</protein>
<dbReference type="Proteomes" id="UP000462055">
    <property type="component" value="Unassembled WGS sequence"/>
</dbReference>
<accession>A0A6I4M6I9</accession>
<evidence type="ECO:0000259" key="1">
    <source>
        <dbReference type="PROSITE" id="PS51178"/>
    </source>
</evidence>
<name>A0A6I4M6I9_9ACTN</name>
<gene>
    <name evidence="2" type="ORF">F8568_005170</name>
</gene>
<keyword evidence="3" id="KW-1185">Reference proteome</keyword>
<dbReference type="CDD" id="cd06577">
    <property type="entry name" value="PASTA_pknB"/>
    <property type="match status" value="1"/>
</dbReference>
<dbReference type="PROSITE" id="PS51178">
    <property type="entry name" value="PASTA"/>
    <property type="match status" value="1"/>
</dbReference>
<sequence>MVAMLVLTACTTGDGKARRPAADAPTAQVSAVLPSYKGKTLDAVSREREGTAPSYTTVFRSLTDGHTFDGESYSGSWIVCTQAESAARRTVEFGVLPPQVQCPADGHVTSWPTVPDVVGKTGFEAEKIGDQIGFQGLHGEPNSRYGDSHLERVVCRQDPPAGESMRTHYGEALSVVFVDPVGPCDR</sequence>